<gene>
    <name evidence="2" type="ORF">M569_17394</name>
</gene>
<dbReference type="PANTHER" id="PTHR35277">
    <property type="entry name" value="OS09G0363700 PROTEIN"/>
    <property type="match status" value="1"/>
</dbReference>
<organism evidence="2 3">
    <name type="scientific">Genlisea aurea</name>
    <dbReference type="NCBI Taxonomy" id="192259"/>
    <lineage>
        <taxon>Eukaryota</taxon>
        <taxon>Viridiplantae</taxon>
        <taxon>Streptophyta</taxon>
        <taxon>Embryophyta</taxon>
        <taxon>Tracheophyta</taxon>
        <taxon>Spermatophyta</taxon>
        <taxon>Magnoliopsida</taxon>
        <taxon>eudicotyledons</taxon>
        <taxon>Gunneridae</taxon>
        <taxon>Pentapetalae</taxon>
        <taxon>asterids</taxon>
        <taxon>lamiids</taxon>
        <taxon>Lamiales</taxon>
        <taxon>Lentibulariaceae</taxon>
        <taxon>Genlisea</taxon>
    </lineage>
</organism>
<dbReference type="EMBL" id="AUSU01010242">
    <property type="protein sequence ID" value="EPS57424.1"/>
    <property type="molecule type" value="Genomic_DNA"/>
</dbReference>
<keyword evidence="3" id="KW-1185">Reference proteome</keyword>
<dbReference type="PANTHER" id="PTHR35277:SF10">
    <property type="entry name" value="OS09G0363700 PROTEIN"/>
    <property type="match status" value="1"/>
</dbReference>
<dbReference type="AlphaFoldDB" id="S8BSS1"/>
<evidence type="ECO:0000313" key="3">
    <source>
        <dbReference type="Proteomes" id="UP000015453"/>
    </source>
</evidence>
<feature type="region of interest" description="Disordered" evidence="1">
    <location>
        <begin position="1"/>
        <end position="60"/>
    </location>
</feature>
<sequence>MADPKGTPVSHAGVKGQGKGAGSRISIGHEESSSPLHVKETHGRSDDIDENTRVEDVKGPSIIQRVKEEVEAIAESVLHPKHKDRH</sequence>
<dbReference type="Proteomes" id="UP000015453">
    <property type="component" value="Unassembled WGS sequence"/>
</dbReference>
<proteinExistence type="predicted"/>
<protein>
    <submittedName>
        <fullName evidence="2">Uncharacterized protein</fullName>
    </submittedName>
</protein>
<feature type="compositionally biased region" description="Basic and acidic residues" evidence="1">
    <location>
        <begin position="27"/>
        <end position="58"/>
    </location>
</feature>
<name>S8BSS1_9LAMI</name>
<evidence type="ECO:0000256" key="1">
    <source>
        <dbReference type="SAM" id="MobiDB-lite"/>
    </source>
</evidence>
<reference evidence="2 3" key="1">
    <citation type="journal article" date="2013" name="BMC Genomics">
        <title>The miniature genome of a carnivorous plant Genlisea aurea contains a low number of genes and short non-coding sequences.</title>
        <authorList>
            <person name="Leushkin E.V."/>
            <person name="Sutormin R.A."/>
            <person name="Nabieva E.R."/>
            <person name="Penin A.A."/>
            <person name="Kondrashov A.S."/>
            <person name="Logacheva M.D."/>
        </authorList>
    </citation>
    <scope>NUCLEOTIDE SEQUENCE [LARGE SCALE GENOMIC DNA]</scope>
</reference>
<dbReference type="OrthoDB" id="1932113at2759"/>
<accession>S8BSS1</accession>
<comment type="caution">
    <text evidence="2">The sequence shown here is derived from an EMBL/GenBank/DDBJ whole genome shotgun (WGS) entry which is preliminary data.</text>
</comment>
<evidence type="ECO:0000313" key="2">
    <source>
        <dbReference type="EMBL" id="EPS57424.1"/>
    </source>
</evidence>